<dbReference type="CDD" id="cd16164">
    <property type="entry name" value="OCRE_VG5Q"/>
    <property type="match status" value="1"/>
</dbReference>
<organism evidence="18 19">
    <name type="scientific">Dryobates pubescens</name>
    <name type="common">Downy woodpecker</name>
    <name type="synonym">Picoides pubescens</name>
    <dbReference type="NCBI Taxonomy" id="118200"/>
    <lineage>
        <taxon>Eukaryota</taxon>
        <taxon>Metazoa</taxon>
        <taxon>Chordata</taxon>
        <taxon>Craniata</taxon>
        <taxon>Vertebrata</taxon>
        <taxon>Euteleostomi</taxon>
        <taxon>Archelosauria</taxon>
        <taxon>Archosauria</taxon>
        <taxon>Dinosauria</taxon>
        <taxon>Saurischia</taxon>
        <taxon>Theropoda</taxon>
        <taxon>Coelurosauria</taxon>
        <taxon>Aves</taxon>
        <taxon>Neognathae</taxon>
        <taxon>Neoaves</taxon>
        <taxon>Telluraves</taxon>
        <taxon>Coraciimorphae</taxon>
        <taxon>Piciformes</taxon>
        <taxon>Picidae</taxon>
        <taxon>Dryobates</taxon>
    </lineage>
</organism>
<feature type="region of interest" description="Disordered" evidence="15">
    <location>
        <begin position="516"/>
        <end position="553"/>
    </location>
</feature>
<feature type="region of interest" description="Disordered" evidence="15">
    <location>
        <begin position="622"/>
        <end position="644"/>
    </location>
</feature>
<feature type="compositionally biased region" description="Basic residues" evidence="15">
    <location>
        <begin position="516"/>
        <end position="526"/>
    </location>
</feature>
<dbReference type="Pfam" id="PF01585">
    <property type="entry name" value="G-patch"/>
    <property type="match status" value="1"/>
</dbReference>
<gene>
    <name evidence="18" type="ORF">N307_04952</name>
</gene>
<keyword evidence="9" id="KW-0007">Acetylation</keyword>
<keyword evidence="6" id="KW-0597">Phosphoprotein</keyword>
<dbReference type="InterPro" id="IPR053027">
    <property type="entry name" value="AGGF1"/>
</dbReference>
<feature type="compositionally biased region" description="Basic and acidic residues" evidence="15">
    <location>
        <begin position="202"/>
        <end position="221"/>
    </location>
</feature>
<keyword evidence="8" id="KW-0221">Differentiation</keyword>
<feature type="domain" description="G-patch" evidence="17">
    <location>
        <begin position="550"/>
        <end position="596"/>
    </location>
</feature>
<evidence type="ECO:0000256" key="9">
    <source>
        <dbReference type="ARBA" id="ARBA00022990"/>
    </source>
</evidence>
<dbReference type="GO" id="GO:0005737">
    <property type="term" value="C:cytoplasm"/>
    <property type="evidence" value="ECO:0007669"/>
    <property type="project" value="UniProtKB-SubCell"/>
</dbReference>
<evidence type="ECO:0000256" key="14">
    <source>
        <dbReference type="ARBA" id="ARBA00080673"/>
    </source>
</evidence>
<feature type="region of interest" description="Disordered" evidence="15">
    <location>
        <begin position="184"/>
        <end position="334"/>
    </location>
</feature>
<evidence type="ECO:0000256" key="13">
    <source>
        <dbReference type="ARBA" id="ARBA00067796"/>
    </source>
</evidence>
<evidence type="ECO:0000313" key="19">
    <source>
        <dbReference type="Proteomes" id="UP000053875"/>
    </source>
</evidence>
<dbReference type="Pfam" id="PF00498">
    <property type="entry name" value="FHA"/>
    <property type="match status" value="1"/>
</dbReference>
<comment type="subunit">
    <text evidence="12">Interacts with the secreted angiogenic factor TNFSF12.</text>
</comment>
<dbReference type="FunFam" id="2.60.200.20:FF:000016">
    <property type="entry name" value="Angiogenic factor with G patch and FHA domains 1"/>
    <property type="match status" value="1"/>
</dbReference>
<feature type="domain" description="FHA" evidence="16">
    <location>
        <begin position="365"/>
        <end position="418"/>
    </location>
</feature>
<dbReference type="GO" id="GO:0005576">
    <property type="term" value="C:extracellular region"/>
    <property type="evidence" value="ECO:0007669"/>
    <property type="project" value="UniProtKB-SubCell"/>
</dbReference>
<keyword evidence="7" id="KW-0037">Angiogenesis</keyword>
<evidence type="ECO:0000256" key="2">
    <source>
        <dbReference type="ARBA" id="ARBA00004613"/>
    </source>
</evidence>
<dbReference type="SMART" id="SM00443">
    <property type="entry name" value="G_patch"/>
    <property type="match status" value="1"/>
</dbReference>
<protein>
    <recommendedName>
        <fullName evidence="13">Angiogenic factor with G patch and FHA domains 1</fullName>
    </recommendedName>
    <alternativeName>
        <fullName evidence="14">Angiogenic factor VG5Q</fullName>
    </alternativeName>
</protein>
<dbReference type="SMART" id="SM00240">
    <property type="entry name" value="FHA"/>
    <property type="match status" value="1"/>
</dbReference>
<dbReference type="InterPro" id="IPR000467">
    <property type="entry name" value="G_patch_dom"/>
</dbReference>
<dbReference type="InterPro" id="IPR008984">
    <property type="entry name" value="SMAD_FHA_dom_sf"/>
</dbReference>
<keyword evidence="19" id="KW-1185">Reference proteome</keyword>
<dbReference type="GO" id="GO:0001525">
    <property type="term" value="P:angiogenesis"/>
    <property type="evidence" value="ECO:0007669"/>
    <property type="project" value="UniProtKB-KW"/>
</dbReference>
<evidence type="ECO:0000256" key="10">
    <source>
        <dbReference type="ARBA" id="ARBA00023054"/>
    </source>
</evidence>
<dbReference type="PANTHER" id="PTHR23106">
    <property type="entry name" value="ANGIOGENIC FACTOR WITH G PATCH AND FHA DOMAINS 1"/>
    <property type="match status" value="1"/>
</dbReference>
<evidence type="ECO:0000256" key="1">
    <source>
        <dbReference type="ARBA" id="ARBA00004496"/>
    </source>
</evidence>
<dbReference type="PROSITE" id="PS50006">
    <property type="entry name" value="FHA_DOMAIN"/>
    <property type="match status" value="1"/>
</dbReference>
<evidence type="ECO:0000256" key="6">
    <source>
        <dbReference type="ARBA" id="ARBA00022553"/>
    </source>
</evidence>
<feature type="compositionally biased region" description="Acidic residues" evidence="15">
    <location>
        <begin position="294"/>
        <end position="332"/>
    </location>
</feature>
<dbReference type="InterPro" id="IPR041591">
    <property type="entry name" value="OCRE"/>
</dbReference>
<feature type="compositionally biased region" description="Polar residues" evidence="15">
    <location>
        <begin position="268"/>
        <end position="281"/>
    </location>
</feature>
<evidence type="ECO:0000256" key="8">
    <source>
        <dbReference type="ARBA" id="ARBA00022782"/>
    </source>
</evidence>
<feature type="non-terminal residue" evidence="18">
    <location>
        <position position="1"/>
    </location>
</feature>
<evidence type="ECO:0000256" key="7">
    <source>
        <dbReference type="ARBA" id="ARBA00022657"/>
    </source>
</evidence>
<feature type="non-terminal residue" evidence="18">
    <location>
        <position position="644"/>
    </location>
</feature>
<feature type="region of interest" description="Disordered" evidence="15">
    <location>
        <begin position="88"/>
        <end position="109"/>
    </location>
</feature>
<evidence type="ECO:0000256" key="11">
    <source>
        <dbReference type="ARBA" id="ARBA00053945"/>
    </source>
</evidence>
<dbReference type="AlphaFoldDB" id="A0A093FZA8"/>
<comment type="subcellular location">
    <subcellularLocation>
        <location evidence="1">Cytoplasm</location>
    </subcellularLocation>
    <subcellularLocation>
        <location evidence="2">Secreted</location>
    </subcellularLocation>
</comment>
<sequence length="644" mass="72576">VEDLTKEVDNRKEKSTSSIAVQTEDYAVWSQADYYYYENYYDHTDTQDCASELPVQHNHDTEGTEHNCTEDLQTDVDVPSRMDSIKVTDGGEEENVIQSSQETEDTSVPEGSLAESLRAAAEAAVSQTGFAYDESTGLYYDHSTGFYYNSENQLYYDPATGIYYYCDVESGRYQFHSRVDLQSYQTSDTPHIKDKKGKKKRKEPERNTANEYKDLDTEEQKSSNSLNCFSTTEQVSSTEEEESPNTRKRTKVDTNPQNRLAAKESIRTDSINSHSCKNTQDIAAYTDDSRTADTESEPEEGEITDSECEAYSSEDEVTSEETADSEDSENGDEEKIWPPCIRVIVVRSPVLQTGSLYIITAVKPATIGREKDVGHTLQIPEVGVSKFHAEVYFDHDLQNYVLVDQGSQNGTIVNGNQILQPKTKCDPCILEHGDEVKIGETVLSFHIHPGSDTCDGCEPGQVRAHLRLDRKKESSVGPALSKEERELVRRKALKQIRVKYGLQNTEYEDNKAVKNPKYKDRARKRRETIGSEGTFQRDDSPASVHIEISNSNKGHKMLEKMGWKKGEGLGKDGGGMKDPIHLQIHKTHAGLGTSKPASIEDVQITQSKNKKNWDKARERFAENFQEPKSQKDTPKIMPWVRGTV</sequence>
<evidence type="ECO:0000313" key="18">
    <source>
        <dbReference type="EMBL" id="KFV62183.1"/>
    </source>
</evidence>
<evidence type="ECO:0000256" key="15">
    <source>
        <dbReference type="SAM" id="MobiDB-lite"/>
    </source>
</evidence>
<dbReference type="GO" id="GO:0045766">
    <property type="term" value="P:positive regulation of angiogenesis"/>
    <property type="evidence" value="ECO:0007669"/>
    <property type="project" value="TreeGrafter"/>
</dbReference>
<reference evidence="18 19" key="1">
    <citation type="submission" date="2014-04" db="EMBL/GenBank/DDBJ databases">
        <title>Genome evolution of avian class.</title>
        <authorList>
            <person name="Zhang G."/>
            <person name="Li C."/>
        </authorList>
    </citation>
    <scope>NUCLEOTIDE SEQUENCE [LARGE SCALE GENOMIC DNA]</scope>
    <source>
        <strain evidence="18">BGI_N307</strain>
    </source>
</reference>
<evidence type="ECO:0000256" key="3">
    <source>
        <dbReference type="ARBA" id="ARBA00022473"/>
    </source>
</evidence>
<dbReference type="STRING" id="118200.A0A093FZA8"/>
<dbReference type="Proteomes" id="UP000053875">
    <property type="component" value="Unassembled WGS sequence"/>
</dbReference>
<keyword evidence="5" id="KW-0964">Secreted</keyword>
<dbReference type="PANTHER" id="PTHR23106:SF24">
    <property type="entry name" value="ANGIOGENIC FACTOR WITH G PATCH AND FHA DOMAINS 1"/>
    <property type="match status" value="1"/>
</dbReference>
<dbReference type="PROSITE" id="PS50174">
    <property type="entry name" value="G_PATCH"/>
    <property type="match status" value="1"/>
</dbReference>
<dbReference type="CDD" id="cd22686">
    <property type="entry name" value="FHA_AGGF1"/>
    <property type="match status" value="1"/>
</dbReference>
<keyword evidence="4" id="KW-0963">Cytoplasm</keyword>
<dbReference type="Gene3D" id="2.60.200.20">
    <property type="match status" value="1"/>
</dbReference>
<evidence type="ECO:0000256" key="5">
    <source>
        <dbReference type="ARBA" id="ARBA00022525"/>
    </source>
</evidence>
<dbReference type="EMBL" id="KL214896">
    <property type="protein sequence ID" value="KFV62183.1"/>
    <property type="molecule type" value="Genomic_DNA"/>
</dbReference>
<evidence type="ECO:0000259" key="17">
    <source>
        <dbReference type="PROSITE" id="PS50174"/>
    </source>
</evidence>
<keyword evidence="10" id="KW-0175">Coiled coil</keyword>
<accession>A0A093FZA8</accession>
<dbReference type="InterPro" id="IPR035624">
    <property type="entry name" value="AGGF1_OCRE"/>
</dbReference>
<evidence type="ECO:0000256" key="4">
    <source>
        <dbReference type="ARBA" id="ARBA00022490"/>
    </source>
</evidence>
<evidence type="ECO:0000259" key="16">
    <source>
        <dbReference type="PROSITE" id="PS50006"/>
    </source>
</evidence>
<proteinExistence type="predicted"/>
<dbReference type="SUPFAM" id="SSF49879">
    <property type="entry name" value="SMAD/FHA domain"/>
    <property type="match status" value="1"/>
</dbReference>
<dbReference type="GO" id="GO:0003676">
    <property type="term" value="F:nucleic acid binding"/>
    <property type="evidence" value="ECO:0007669"/>
    <property type="project" value="InterPro"/>
</dbReference>
<dbReference type="GO" id="GO:0030154">
    <property type="term" value="P:cell differentiation"/>
    <property type="evidence" value="ECO:0007669"/>
    <property type="project" value="UniProtKB-KW"/>
</dbReference>
<evidence type="ECO:0000256" key="12">
    <source>
        <dbReference type="ARBA" id="ARBA00062654"/>
    </source>
</evidence>
<name>A0A093FZA8_DRYPU</name>
<keyword evidence="3" id="KW-0217">Developmental protein</keyword>
<dbReference type="InterPro" id="IPR000253">
    <property type="entry name" value="FHA_dom"/>
</dbReference>
<comment type="function">
    <text evidence="11">Promotes angiogenesis and the proliferation of endothelial cells. Able to bind to endothelial cells and promote cell proliferation, suggesting that it may act in an autocrine fashion.</text>
</comment>
<dbReference type="Pfam" id="PF17780">
    <property type="entry name" value="OCRE"/>
    <property type="match status" value="1"/>
</dbReference>